<dbReference type="InterPro" id="IPR050350">
    <property type="entry name" value="Compl-Cell_Adhes-Reg"/>
</dbReference>
<dbReference type="InterPro" id="IPR035976">
    <property type="entry name" value="Sushi/SCR/CCP_sf"/>
</dbReference>
<feature type="disulfide bond" evidence="13">
    <location>
        <begin position="234"/>
        <end position="261"/>
    </location>
</feature>
<dbReference type="FunFam" id="2.10.70.10:FF:000014">
    <property type="entry name" value="Membrane cofactor protein"/>
    <property type="match status" value="2"/>
</dbReference>
<keyword evidence="7" id="KW-0391">Immunity</keyword>
<dbReference type="GO" id="GO:0045087">
    <property type="term" value="P:innate immune response"/>
    <property type="evidence" value="ECO:0007669"/>
    <property type="project" value="UniProtKB-KW"/>
</dbReference>
<evidence type="ECO:0000256" key="7">
    <source>
        <dbReference type="ARBA" id="ARBA00022859"/>
    </source>
</evidence>
<reference evidence="16 17" key="1">
    <citation type="submission" date="2019-09" db="EMBL/GenBank/DDBJ databases">
        <title>Bird 10,000 Genomes (B10K) Project - Family phase.</title>
        <authorList>
            <person name="Zhang G."/>
        </authorList>
    </citation>
    <scope>NUCLEOTIDE SEQUENCE [LARGE SCALE GENOMIC DNA]</scope>
    <source>
        <strain evidence="16">B10K-DU-001-62</strain>
        <tissue evidence="16">Muscle</tissue>
    </source>
</reference>
<evidence type="ECO:0000256" key="11">
    <source>
        <dbReference type="ARBA" id="ARBA00023180"/>
    </source>
</evidence>
<sequence>SMWWLCALLLALPGAAGDCQQPPRFVFAEPPLPLEPSYAVGTALRYRCRPGYTVARGKSTLVTCNPNSTWSAHSDFCIGRSCGPPDFMNGNFNPKTNLLFGATITFTCDLGYRLVGKSSAECVLAGNGVSWDSTPFCDIIPCLPPPEIENGQVSGGNRDFIFGMSVTYSCNRGFALIGEDTIHCTTHNNLDGVWSGPAPECKVVSCKNPEVPNGRRLSGFGTVHTYKNTVTFECNPGYFLKGSGVVTCEADSTWRPPLPSCDRIYCGPAPHFPFAELTTAAADSYTAGTELRYQCKPGYTAARGKSSAVTCLDDRSWSAEPDFCVRQQCTPPRVQNGDVIAENFLFETVVRFTCHDGYELKGPSSARCVLSGGGVDWDAAPPLCDRQLCGEPPRIANGMHNGTKGTDFGPGSVVVYRCKEGFTLAGAASVHCQVDHQYHGVWSKPTPECRGGANIIIAGSLPLLLAMLIVNI</sequence>
<evidence type="ECO:0000256" key="9">
    <source>
        <dbReference type="ARBA" id="ARBA00023136"/>
    </source>
</evidence>
<evidence type="ECO:0000259" key="15">
    <source>
        <dbReference type="PROSITE" id="PS50923"/>
    </source>
</evidence>
<keyword evidence="8" id="KW-0180">Complement pathway</keyword>
<evidence type="ECO:0000256" key="6">
    <source>
        <dbReference type="ARBA" id="ARBA00022737"/>
    </source>
</evidence>
<dbReference type="Proteomes" id="UP000566440">
    <property type="component" value="Unassembled WGS sequence"/>
</dbReference>
<gene>
    <name evidence="16" type="primary">Cr1</name>
    <name evidence="16" type="ORF">GALDEA_R04484</name>
</gene>
<evidence type="ECO:0000256" key="3">
    <source>
        <dbReference type="ARBA" id="ARBA00022588"/>
    </source>
</evidence>
<evidence type="ECO:0000256" key="13">
    <source>
        <dbReference type="PROSITE-ProRule" id="PRU00302"/>
    </source>
</evidence>
<evidence type="ECO:0000256" key="8">
    <source>
        <dbReference type="ARBA" id="ARBA00022875"/>
    </source>
</evidence>
<comment type="similarity">
    <text evidence="2">Belongs to the receptors of complement activation (RCA) family.</text>
</comment>
<evidence type="ECO:0000256" key="10">
    <source>
        <dbReference type="ARBA" id="ARBA00023157"/>
    </source>
</evidence>
<keyword evidence="3" id="KW-0399">Innate immunity</keyword>
<organism evidence="16 17">
    <name type="scientific">Galbula dea</name>
    <dbReference type="NCBI Taxonomy" id="1109041"/>
    <lineage>
        <taxon>Eukaryota</taxon>
        <taxon>Metazoa</taxon>
        <taxon>Chordata</taxon>
        <taxon>Craniata</taxon>
        <taxon>Vertebrata</taxon>
        <taxon>Euteleostomi</taxon>
        <taxon>Archelosauria</taxon>
        <taxon>Archosauria</taxon>
        <taxon>Dinosauria</taxon>
        <taxon>Saurischia</taxon>
        <taxon>Theropoda</taxon>
        <taxon>Coelurosauria</taxon>
        <taxon>Aves</taxon>
        <taxon>Neognathae</taxon>
        <taxon>Neoaves</taxon>
        <taxon>Telluraves</taxon>
        <taxon>Coraciimorphae</taxon>
        <taxon>Piciformes</taxon>
        <taxon>Galbulidae</taxon>
        <taxon>Galbula</taxon>
    </lineage>
</organism>
<feature type="domain" description="Sushi" evidence="15">
    <location>
        <begin position="204"/>
        <end position="263"/>
    </location>
</feature>
<dbReference type="GO" id="GO:0016020">
    <property type="term" value="C:membrane"/>
    <property type="evidence" value="ECO:0007669"/>
    <property type="project" value="UniProtKB-SubCell"/>
</dbReference>
<evidence type="ECO:0000256" key="5">
    <source>
        <dbReference type="ARBA" id="ARBA00022729"/>
    </source>
</evidence>
<dbReference type="Pfam" id="PF00084">
    <property type="entry name" value="Sushi"/>
    <property type="match status" value="7"/>
</dbReference>
<keyword evidence="4 13" id="KW-0768">Sushi</keyword>
<evidence type="ECO:0000256" key="14">
    <source>
        <dbReference type="SAM" id="SignalP"/>
    </source>
</evidence>
<proteinExistence type="inferred from homology"/>
<comment type="subcellular location">
    <subcellularLocation>
        <location evidence="1">Membrane</location>
    </subcellularLocation>
</comment>
<dbReference type="PROSITE" id="PS50923">
    <property type="entry name" value="SUSHI"/>
    <property type="match status" value="7"/>
</dbReference>
<dbReference type="PANTHER" id="PTHR19325:SF317">
    <property type="entry name" value="COMPLEMENT DECAY-ACCELERATING FACTOR"/>
    <property type="match status" value="1"/>
</dbReference>
<keyword evidence="17" id="KW-1185">Reference proteome</keyword>
<evidence type="ECO:0000256" key="12">
    <source>
        <dbReference type="ARBA" id="ARBA00045541"/>
    </source>
</evidence>
<feature type="domain" description="Sushi" evidence="15">
    <location>
        <begin position="327"/>
        <end position="386"/>
    </location>
</feature>
<name>A0A7K9SIQ8_9PICI</name>
<dbReference type="OrthoDB" id="6127264at2759"/>
<dbReference type="EMBL" id="VWZX01000996">
    <property type="protein sequence ID" value="NXI35453.1"/>
    <property type="molecule type" value="Genomic_DNA"/>
</dbReference>
<dbReference type="AlphaFoldDB" id="A0A7K9SIQ8"/>
<feature type="non-terminal residue" evidence="16">
    <location>
        <position position="1"/>
    </location>
</feature>
<evidence type="ECO:0000313" key="17">
    <source>
        <dbReference type="Proteomes" id="UP000566440"/>
    </source>
</evidence>
<comment type="caution">
    <text evidence="13">Lacks conserved residue(s) required for the propagation of feature annotation.</text>
</comment>
<keyword evidence="11" id="KW-0325">Glycoprotein</keyword>
<comment type="function">
    <text evidence="12">This protein recognizes C4b and C3b fragments that condense with cell-surface hydroxyl or amino groups when nascent C4b and C3b are locally generated during C4 and c3 activation. Interaction of daf with cell-associated C4b and C3b polypeptides interferes with their ability to catalyze the conversion of C2 and factor B to enzymatically active C2a and Bb and thereby prevents the formation of C4b2a and C3bBb, the amplification convertases of the complement cascade. Inhibits complement activation by destabilizing and preventing the formation of C3 and C5 convertases, which prevents complement damage.</text>
</comment>
<feature type="domain" description="Sushi" evidence="15">
    <location>
        <begin position="80"/>
        <end position="139"/>
    </location>
</feature>
<feature type="disulfide bond" evidence="13">
    <location>
        <begin position="389"/>
        <end position="432"/>
    </location>
</feature>
<feature type="chain" id="PRO_5029530465" evidence="14">
    <location>
        <begin position="18"/>
        <end position="472"/>
    </location>
</feature>
<feature type="non-terminal residue" evidence="16">
    <location>
        <position position="472"/>
    </location>
</feature>
<evidence type="ECO:0000256" key="1">
    <source>
        <dbReference type="ARBA" id="ARBA00004370"/>
    </source>
</evidence>
<dbReference type="InterPro" id="IPR000436">
    <property type="entry name" value="Sushi_SCR_CCP_dom"/>
</dbReference>
<dbReference type="PANTHER" id="PTHR19325">
    <property type="entry name" value="COMPLEMENT COMPONENT-RELATED SUSHI DOMAIN-CONTAINING"/>
    <property type="match status" value="1"/>
</dbReference>
<feature type="domain" description="Sushi" evidence="15">
    <location>
        <begin position="387"/>
        <end position="451"/>
    </location>
</feature>
<feature type="domain" description="Sushi" evidence="15">
    <location>
        <begin position="264"/>
        <end position="326"/>
    </location>
</feature>
<accession>A0A7K9SIQ8</accession>
<dbReference type="SMART" id="SM00032">
    <property type="entry name" value="CCP"/>
    <property type="match status" value="7"/>
</dbReference>
<dbReference type="Gene3D" id="2.10.70.10">
    <property type="entry name" value="Complement Module, domain 1"/>
    <property type="match status" value="7"/>
</dbReference>
<feature type="signal peptide" evidence="14">
    <location>
        <begin position="1"/>
        <end position="17"/>
    </location>
</feature>
<dbReference type="SUPFAM" id="SSF57535">
    <property type="entry name" value="Complement control module/SCR domain"/>
    <property type="match status" value="7"/>
</dbReference>
<keyword evidence="5 14" id="KW-0732">Signal</keyword>
<dbReference type="CDD" id="cd00033">
    <property type="entry name" value="CCP"/>
    <property type="match status" value="7"/>
</dbReference>
<evidence type="ECO:0000256" key="4">
    <source>
        <dbReference type="ARBA" id="ARBA00022659"/>
    </source>
</evidence>
<evidence type="ECO:0000313" key="16">
    <source>
        <dbReference type="EMBL" id="NXI35453.1"/>
    </source>
</evidence>
<comment type="caution">
    <text evidence="16">The sequence shown here is derived from an EMBL/GenBank/DDBJ whole genome shotgun (WGS) entry which is preliminary data.</text>
</comment>
<dbReference type="GO" id="GO:0006958">
    <property type="term" value="P:complement activation, classical pathway"/>
    <property type="evidence" value="ECO:0007669"/>
    <property type="project" value="UniProtKB-KW"/>
</dbReference>
<keyword evidence="10 13" id="KW-1015">Disulfide bond</keyword>
<keyword evidence="6" id="KW-0677">Repeat</keyword>
<protein>
    <submittedName>
        <fullName evidence="16">CR1 protein</fullName>
    </submittedName>
</protein>
<keyword evidence="9" id="KW-0472">Membrane</keyword>
<feature type="domain" description="Sushi" evidence="15">
    <location>
        <begin position="140"/>
        <end position="203"/>
    </location>
</feature>
<evidence type="ECO:0000256" key="2">
    <source>
        <dbReference type="ARBA" id="ARBA00010908"/>
    </source>
</evidence>
<feature type="domain" description="Sushi" evidence="15">
    <location>
        <begin position="17"/>
        <end position="79"/>
    </location>
</feature>